<organism evidence="6 7">
    <name type="scientific">Candidatus Desulfatifera sulfidica</name>
    <dbReference type="NCBI Taxonomy" id="2841691"/>
    <lineage>
        <taxon>Bacteria</taxon>
        <taxon>Pseudomonadati</taxon>
        <taxon>Thermodesulfobacteriota</taxon>
        <taxon>Desulfobulbia</taxon>
        <taxon>Desulfobulbales</taxon>
        <taxon>Desulfobulbaceae</taxon>
        <taxon>Candidatus Desulfatifera</taxon>
    </lineage>
</organism>
<dbReference type="PANTHER" id="PTHR39418:SF1">
    <property type="entry name" value="DEHYDROGENASE"/>
    <property type="match status" value="1"/>
</dbReference>
<dbReference type="AlphaFoldDB" id="A0A8J6TD54"/>
<gene>
    <name evidence="6" type="ORF">H8E79_02455</name>
</gene>
<dbReference type="Proteomes" id="UP000599024">
    <property type="component" value="Unassembled WGS sequence"/>
</dbReference>
<reference evidence="6 7" key="1">
    <citation type="submission" date="2020-08" db="EMBL/GenBank/DDBJ databases">
        <title>Bridging the membrane lipid divide: bacteria of the FCB group superphylum have the potential to synthesize archaeal ether lipids.</title>
        <authorList>
            <person name="Villanueva L."/>
            <person name="Von Meijenfeldt F.A.B."/>
            <person name="Westbye A.B."/>
            <person name="Yadav S."/>
            <person name="Hopmans E.C."/>
            <person name="Dutilh B.E."/>
            <person name="Sinninghe Damste J.S."/>
        </authorList>
    </citation>
    <scope>NUCLEOTIDE SEQUENCE [LARGE SCALE GENOMIC DNA]</scope>
    <source>
        <strain evidence="6">NIOZ-UU81</strain>
    </source>
</reference>
<dbReference type="SUPFAM" id="SSF143555">
    <property type="entry name" value="FwdE-like"/>
    <property type="match status" value="1"/>
</dbReference>
<dbReference type="InterPro" id="IPR000962">
    <property type="entry name" value="Znf_DskA_TraR"/>
</dbReference>
<evidence type="ECO:0000313" key="6">
    <source>
        <dbReference type="EMBL" id="MBC8208014.1"/>
    </source>
</evidence>
<evidence type="ECO:0000256" key="2">
    <source>
        <dbReference type="ARBA" id="ARBA00022771"/>
    </source>
</evidence>
<dbReference type="GO" id="GO:0008270">
    <property type="term" value="F:zinc ion binding"/>
    <property type="evidence" value="ECO:0007669"/>
    <property type="project" value="UniProtKB-KW"/>
</dbReference>
<dbReference type="EMBL" id="JACNLK010000026">
    <property type="protein sequence ID" value="MBC8208014.1"/>
    <property type="molecule type" value="Genomic_DNA"/>
</dbReference>
<dbReference type="InterPro" id="IPR003814">
    <property type="entry name" value="FmdEsu_dom"/>
</dbReference>
<evidence type="ECO:0000313" key="7">
    <source>
        <dbReference type="Proteomes" id="UP000599024"/>
    </source>
</evidence>
<dbReference type="Pfam" id="PF02663">
    <property type="entry name" value="FmdE"/>
    <property type="match status" value="1"/>
</dbReference>
<feature type="domain" description="Zinc finger DksA/TraR C4-type" evidence="4">
    <location>
        <begin position="166"/>
        <end position="193"/>
    </location>
</feature>
<sequence length="199" mass="22008">MMKTFEEVVRFHGHACPGLAFGFRVAEATLTTLGDRAQDEELVAIVENRSCAVDAIQAVCGCTLGKGNLVVRDYGKQVYTFLKRPDGAGIRISVIWNGPTEDAATTALWQQFFKGDRTPEVMRGIRAAKGRKMQAILKAELNELFEIREIQETLPEAARVWPSIRCAACGEKTMEPMIQTVAEQPLCIPCAEANKHPTR</sequence>
<dbReference type="InterPro" id="IPR053194">
    <property type="entry name" value="tRNA_methyltr_O"/>
</dbReference>
<keyword evidence="3" id="KW-0862">Zinc</keyword>
<dbReference type="Gene3D" id="3.30.1330.130">
    <property type="match status" value="1"/>
</dbReference>
<keyword evidence="2" id="KW-0863">Zinc-finger</keyword>
<protein>
    <submittedName>
        <fullName evidence="6">Formylmethanofuran dehydrogenase</fullName>
    </submittedName>
</protein>
<accession>A0A8J6TD54</accession>
<name>A0A8J6TD54_9BACT</name>
<dbReference type="PIRSF" id="PIRSF006578">
    <property type="entry name" value="FwdE"/>
    <property type="match status" value="1"/>
</dbReference>
<dbReference type="InterPro" id="IPR026328">
    <property type="entry name" value="FmdE"/>
</dbReference>
<evidence type="ECO:0000259" key="5">
    <source>
        <dbReference type="Pfam" id="PF02663"/>
    </source>
</evidence>
<dbReference type="Pfam" id="PF01258">
    <property type="entry name" value="zf-dskA_traR"/>
    <property type="match status" value="1"/>
</dbReference>
<comment type="caution">
    <text evidence="6">The sequence shown here is derived from an EMBL/GenBank/DDBJ whole genome shotgun (WGS) entry which is preliminary data.</text>
</comment>
<feature type="domain" description="Formylmethanofuran dehydrogenase subunit E" evidence="5">
    <location>
        <begin position="11"/>
        <end position="146"/>
    </location>
</feature>
<evidence type="ECO:0000259" key="4">
    <source>
        <dbReference type="Pfam" id="PF01258"/>
    </source>
</evidence>
<evidence type="ECO:0000256" key="1">
    <source>
        <dbReference type="ARBA" id="ARBA00022723"/>
    </source>
</evidence>
<evidence type="ECO:0000256" key="3">
    <source>
        <dbReference type="ARBA" id="ARBA00022833"/>
    </source>
</evidence>
<keyword evidence="1" id="KW-0479">Metal-binding</keyword>
<dbReference type="PANTHER" id="PTHR39418">
    <property type="entry name" value="DEHYDROGENASE-RELATED"/>
    <property type="match status" value="1"/>
</dbReference>
<proteinExistence type="predicted"/>